<dbReference type="Proteomes" id="UP000078316">
    <property type="component" value="Unassembled WGS sequence"/>
</dbReference>
<organism evidence="10 11">
    <name type="scientific">Methylobacterium platani</name>
    <dbReference type="NCBI Taxonomy" id="427683"/>
    <lineage>
        <taxon>Bacteria</taxon>
        <taxon>Pseudomonadati</taxon>
        <taxon>Pseudomonadota</taxon>
        <taxon>Alphaproteobacteria</taxon>
        <taxon>Hyphomicrobiales</taxon>
        <taxon>Methylobacteriaceae</taxon>
        <taxon>Methylobacterium</taxon>
    </lineage>
</organism>
<feature type="compositionally biased region" description="Basic and acidic residues" evidence="8">
    <location>
        <begin position="238"/>
        <end position="247"/>
    </location>
</feature>
<dbReference type="Gene3D" id="3.90.79.10">
    <property type="entry name" value="Nucleoside Triphosphate Pyrophosphohydrolase"/>
    <property type="match status" value="1"/>
</dbReference>
<sequence>MTDLAAPTALDVFLDRARARLRPEPPGPQDGTSNPPSVPPRGDHDLEPDVLEAALARPPRLAAVLVPVVPRDDGVAVLFTLRASHLRDHSGQIAFPGGKIDPGDPSPLAAALREAEEEIGLDPAAVTPLGYLDPYLSGTGFLVTPVVGLVAPDAALTLNPEEVADAFEVPLAFLMDVANHALHSREWRGRQRRYYAIPFGERYIWGVTAGIVRNLYDRLRDADDDRGASPGASPLEAPSREETWPAR</sequence>
<dbReference type="InterPro" id="IPR000086">
    <property type="entry name" value="NUDIX_hydrolase_dom"/>
</dbReference>
<dbReference type="GO" id="GO:0000287">
    <property type="term" value="F:magnesium ion binding"/>
    <property type="evidence" value="ECO:0007669"/>
    <property type="project" value="InterPro"/>
</dbReference>
<dbReference type="InterPro" id="IPR000059">
    <property type="entry name" value="NUDIX_hydrolase_NudL_CS"/>
</dbReference>
<dbReference type="PROSITE" id="PS01293">
    <property type="entry name" value="NUDIX_COA"/>
    <property type="match status" value="1"/>
</dbReference>
<evidence type="ECO:0000313" key="11">
    <source>
        <dbReference type="Proteomes" id="UP000078316"/>
    </source>
</evidence>
<keyword evidence="5" id="KW-0378">Hydrolase</keyword>
<comment type="similarity">
    <text evidence="3">Belongs to the Nudix hydrolase family. PCD1 subfamily.</text>
</comment>
<feature type="region of interest" description="Disordered" evidence="8">
    <location>
        <begin position="223"/>
        <end position="247"/>
    </location>
</feature>
<dbReference type="EMBL" id="LWHQ01000047">
    <property type="protein sequence ID" value="OAS20179.1"/>
    <property type="molecule type" value="Genomic_DNA"/>
</dbReference>
<dbReference type="Pfam" id="PF00293">
    <property type="entry name" value="NUDIX"/>
    <property type="match status" value="1"/>
</dbReference>
<dbReference type="SUPFAM" id="SSF55811">
    <property type="entry name" value="Nudix"/>
    <property type="match status" value="1"/>
</dbReference>
<evidence type="ECO:0000256" key="3">
    <source>
        <dbReference type="ARBA" id="ARBA00006506"/>
    </source>
</evidence>
<keyword evidence="7" id="KW-0464">Manganese</keyword>
<evidence type="ECO:0000256" key="7">
    <source>
        <dbReference type="ARBA" id="ARBA00023211"/>
    </source>
</evidence>
<dbReference type="GO" id="GO:0009132">
    <property type="term" value="P:nucleoside diphosphate metabolic process"/>
    <property type="evidence" value="ECO:0007669"/>
    <property type="project" value="InterPro"/>
</dbReference>
<accession>A0A179S327</accession>
<evidence type="ECO:0000256" key="1">
    <source>
        <dbReference type="ARBA" id="ARBA00001936"/>
    </source>
</evidence>
<feature type="domain" description="Nudix hydrolase" evidence="9">
    <location>
        <begin position="58"/>
        <end position="195"/>
    </location>
</feature>
<comment type="cofactor">
    <cofactor evidence="1">
        <name>Mn(2+)</name>
        <dbReference type="ChEBI" id="CHEBI:29035"/>
    </cofactor>
</comment>
<comment type="caution">
    <text evidence="10">The sequence shown here is derived from an EMBL/GenBank/DDBJ whole genome shotgun (WGS) entry which is preliminary data.</text>
</comment>
<protein>
    <submittedName>
        <fullName evidence="10">Coenzyme A pyrophosphatase</fullName>
    </submittedName>
</protein>
<dbReference type="PANTHER" id="PTHR12992:SF11">
    <property type="entry name" value="MITOCHONDRIAL COENZYME A DIPHOSPHATASE NUDT8"/>
    <property type="match status" value="1"/>
</dbReference>
<dbReference type="AlphaFoldDB" id="A0A179S327"/>
<dbReference type="NCBIfam" id="NF007980">
    <property type="entry name" value="PRK10707.1"/>
    <property type="match status" value="1"/>
</dbReference>
<dbReference type="PROSITE" id="PS51462">
    <property type="entry name" value="NUDIX"/>
    <property type="match status" value="1"/>
</dbReference>
<dbReference type="GO" id="GO:0030145">
    <property type="term" value="F:manganese ion binding"/>
    <property type="evidence" value="ECO:0007669"/>
    <property type="project" value="InterPro"/>
</dbReference>
<evidence type="ECO:0000256" key="2">
    <source>
        <dbReference type="ARBA" id="ARBA00001946"/>
    </source>
</evidence>
<keyword evidence="6" id="KW-0460">Magnesium</keyword>
<proteinExistence type="inferred from homology"/>
<keyword evidence="4" id="KW-0479">Metal-binding</keyword>
<dbReference type="GO" id="GO:0010945">
    <property type="term" value="F:coenzyme A diphosphatase activity"/>
    <property type="evidence" value="ECO:0007669"/>
    <property type="project" value="InterPro"/>
</dbReference>
<comment type="cofactor">
    <cofactor evidence="2">
        <name>Mg(2+)</name>
        <dbReference type="ChEBI" id="CHEBI:18420"/>
    </cofactor>
</comment>
<name>A0A179S327_9HYPH</name>
<feature type="region of interest" description="Disordered" evidence="8">
    <location>
        <begin position="18"/>
        <end position="46"/>
    </location>
</feature>
<dbReference type="InterPro" id="IPR045121">
    <property type="entry name" value="CoAse"/>
</dbReference>
<evidence type="ECO:0000256" key="8">
    <source>
        <dbReference type="SAM" id="MobiDB-lite"/>
    </source>
</evidence>
<evidence type="ECO:0000256" key="5">
    <source>
        <dbReference type="ARBA" id="ARBA00022801"/>
    </source>
</evidence>
<evidence type="ECO:0000256" key="4">
    <source>
        <dbReference type="ARBA" id="ARBA00022723"/>
    </source>
</evidence>
<evidence type="ECO:0000259" key="9">
    <source>
        <dbReference type="PROSITE" id="PS51462"/>
    </source>
</evidence>
<reference evidence="10 11" key="1">
    <citation type="submission" date="2016-04" db="EMBL/GenBank/DDBJ databases">
        <authorList>
            <person name="Evans L.H."/>
            <person name="Alamgir A."/>
            <person name="Owens N."/>
            <person name="Weber N.D."/>
            <person name="Virtaneva K."/>
            <person name="Barbian K."/>
            <person name="Babar A."/>
            <person name="Rosenke K."/>
        </authorList>
    </citation>
    <scope>NUCLEOTIDE SEQUENCE [LARGE SCALE GENOMIC DNA]</scope>
    <source>
        <strain evidence="10 11">PMB02</strain>
    </source>
</reference>
<evidence type="ECO:0000256" key="6">
    <source>
        <dbReference type="ARBA" id="ARBA00022842"/>
    </source>
</evidence>
<dbReference type="CDD" id="cd03426">
    <property type="entry name" value="NUDIX_CoAse_Nudt7"/>
    <property type="match status" value="1"/>
</dbReference>
<gene>
    <name evidence="10" type="ORF">A5481_24100</name>
</gene>
<dbReference type="OrthoDB" id="9802805at2"/>
<dbReference type="STRING" id="427683.A5481_24100"/>
<dbReference type="InterPro" id="IPR015797">
    <property type="entry name" value="NUDIX_hydrolase-like_dom_sf"/>
</dbReference>
<dbReference type="PANTHER" id="PTHR12992">
    <property type="entry name" value="NUDIX HYDROLASE"/>
    <property type="match status" value="1"/>
</dbReference>
<evidence type="ECO:0000313" key="10">
    <source>
        <dbReference type="EMBL" id="OAS20179.1"/>
    </source>
</evidence>
<dbReference type="RefSeq" id="WP_048436116.1">
    <property type="nucleotide sequence ID" value="NZ_LWHQ01000047.1"/>
</dbReference>